<dbReference type="Pfam" id="PF22564">
    <property type="entry name" value="HAAS"/>
    <property type="match status" value="1"/>
</dbReference>
<feature type="transmembrane region" description="Helical" evidence="1">
    <location>
        <begin position="81"/>
        <end position="107"/>
    </location>
</feature>
<dbReference type="Proteomes" id="UP000245934">
    <property type="component" value="Unassembled WGS sequence"/>
</dbReference>
<evidence type="ECO:0008006" key="4">
    <source>
        <dbReference type="Google" id="ProtNLM"/>
    </source>
</evidence>
<dbReference type="RefSeq" id="WP_109940086.1">
    <property type="nucleotide sequence ID" value="NZ_CP176366.1"/>
</dbReference>
<proteinExistence type="predicted"/>
<evidence type="ECO:0000313" key="2">
    <source>
        <dbReference type="EMBL" id="PWR75224.1"/>
    </source>
</evidence>
<feature type="transmembrane region" description="Helical" evidence="1">
    <location>
        <begin position="148"/>
        <end position="173"/>
    </location>
</feature>
<dbReference type="EMBL" id="QGMZ01000011">
    <property type="protein sequence ID" value="PWR75224.1"/>
    <property type="molecule type" value="Genomic_DNA"/>
</dbReference>
<sequence length="193" mass="20910">MLKDEFLKQLENSLAGLSEDNKNEILADYAEHYEMGTLNGRSEEDISRALGDPRSIGKEYLASTLVKRAEEAPSAGGIGRAVLATIGLGLFNLVIVIIPLFIIIFLLGIFLVIAFSLGCAGLILTGCGFLELIGIFSSDLPISSPAAVFIGIGITCMGILGFLCEFWLARLLYRLGIRYLKWNIAVIHGSEKL</sequence>
<keyword evidence="3" id="KW-1185">Reference proteome</keyword>
<gene>
    <name evidence="2" type="ORF">DLD82_05380</name>
</gene>
<name>A0A2V2N561_9EURY</name>
<evidence type="ECO:0000256" key="1">
    <source>
        <dbReference type="SAM" id="Phobius"/>
    </source>
</evidence>
<protein>
    <recommendedName>
        <fullName evidence="4">DUF1700 domain-containing protein</fullName>
    </recommendedName>
</protein>
<keyword evidence="1" id="KW-0812">Transmembrane</keyword>
<keyword evidence="1" id="KW-0472">Membrane</keyword>
<dbReference type="AlphaFoldDB" id="A0A2V2N561"/>
<reference evidence="2 3" key="1">
    <citation type="submission" date="2018-05" db="EMBL/GenBank/DDBJ databases">
        <title>Draft genome of Methanospirillum stamsii Pt1.</title>
        <authorList>
            <person name="Dueholm M.S."/>
            <person name="Nielsen P.H."/>
            <person name="Bakmann L.F."/>
            <person name="Otzen D.E."/>
        </authorList>
    </citation>
    <scope>NUCLEOTIDE SEQUENCE [LARGE SCALE GENOMIC DNA]</scope>
    <source>
        <strain evidence="2 3">Pt1</strain>
    </source>
</reference>
<dbReference type="OrthoDB" id="116583at2157"/>
<comment type="caution">
    <text evidence="2">The sequence shown here is derived from an EMBL/GenBank/DDBJ whole genome shotgun (WGS) entry which is preliminary data.</text>
</comment>
<evidence type="ECO:0000313" key="3">
    <source>
        <dbReference type="Proteomes" id="UP000245934"/>
    </source>
</evidence>
<feature type="transmembrane region" description="Helical" evidence="1">
    <location>
        <begin position="114"/>
        <end position="136"/>
    </location>
</feature>
<organism evidence="2 3">
    <name type="scientific">Methanospirillum stamsii</name>
    <dbReference type="NCBI Taxonomy" id="1277351"/>
    <lineage>
        <taxon>Archaea</taxon>
        <taxon>Methanobacteriati</taxon>
        <taxon>Methanobacteriota</taxon>
        <taxon>Stenosarchaea group</taxon>
        <taxon>Methanomicrobia</taxon>
        <taxon>Methanomicrobiales</taxon>
        <taxon>Methanospirillaceae</taxon>
        <taxon>Methanospirillum</taxon>
    </lineage>
</organism>
<accession>A0A2V2N561</accession>
<dbReference type="GeneID" id="97610863"/>
<keyword evidence="1" id="KW-1133">Transmembrane helix</keyword>